<gene>
    <name evidence="1" type="ORF">FWK35_00005467</name>
</gene>
<comment type="caution">
    <text evidence="1">The sequence shown here is derived from an EMBL/GenBank/DDBJ whole genome shotgun (WGS) entry which is preliminary data.</text>
</comment>
<dbReference type="EMBL" id="VUJU01000354">
    <property type="protein sequence ID" value="KAF0770993.1"/>
    <property type="molecule type" value="Genomic_DNA"/>
</dbReference>
<dbReference type="Proteomes" id="UP000478052">
    <property type="component" value="Unassembled WGS sequence"/>
</dbReference>
<evidence type="ECO:0000313" key="1">
    <source>
        <dbReference type="EMBL" id="KAF0770993.1"/>
    </source>
</evidence>
<evidence type="ECO:0000313" key="2">
    <source>
        <dbReference type="Proteomes" id="UP000478052"/>
    </source>
</evidence>
<organism evidence="1 2">
    <name type="scientific">Aphis craccivora</name>
    <name type="common">Cowpea aphid</name>
    <dbReference type="NCBI Taxonomy" id="307492"/>
    <lineage>
        <taxon>Eukaryota</taxon>
        <taxon>Metazoa</taxon>
        <taxon>Ecdysozoa</taxon>
        <taxon>Arthropoda</taxon>
        <taxon>Hexapoda</taxon>
        <taxon>Insecta</taxon>
        <taxon>Pterygota</taxon>
        <taxon>Neoptera</taxon>
        <taxon>Paraneoptera</taxon>
        <taxon>Hemiptera</taxon>
        <taxon>Sternorrhyncha</taxon>
        <taxon>Aphidomorpha</taxon>
        <taxon>Aphidoidea</taxon>
        <taxon>Aphididae</taxon>
        <taxon>Aphidini</taxon>
        <taxon>Aphis</taxon>
        <taxon>Aphis</taxon>
    </lineage>
</organism>
<reference evidence="1 2" key="1">
    <citation type="submission" date="2019-08" db="EMBL/GenBank/DDBJ databases">
        <title>Whole genome of Aphis craccivora.</title>
        <authorList>
            <person name="Voronova N.V."/>
            <person name="Shulinski R.S."/>
            <person name="Bandarenka Y.V."/>
            <person name="Zhorov D.G."/>
            <person name="Warner D."/>
        </authorList>
    </citation>
    <scope>NUCLEOTIDE SEQUENCE [LARGE SCALE GENOMIC DNA]</scope>
    <source>
        <strain evidence="1">180601</strain>
        <tissue evidence="1">Whole Body</tissue>
    </source>
</reference>
<protein>
    <submittedName>
        <fullName evidence="1">Uncharacterized protein</fullName>
    </submittedName>
</protein>
<name>A0A6G0ZJG1_APHCR</name>
<keyword evidence="2" id="KW-1185">Reference proteome</keyword>
<proteinExistence type="predicted"/>
<dbReference type="OrthoDB" id="97058at2759"/>
<sequence length="127" mass="15140">MNCNKANVMWNKLLNTISESIFITKLLMNLPDKLCTRLINCKNRTLEKLTHRLILEETNQIQKQDLYDNYNGSSTLSVRFVVKFDPKPQINWFMNNAIEPFEQNRNMSYSKVVKHLQLQQFNLQRVF</sequence>
<accession>A0A6G0ZJG1</accession>
<dbReference type="AlphaFoldDB" id="A0A6G0ZJG1"/>